<feature type="non-terminal residue" evidence="1">
    <location>
        <position position="1"/>
    </location>
</feature>
<evidence type="ECO:0000313" key="1">
    <source>
        <dbReference type="EMBL" id="MCP2730614.1"/>
    </source>
</evidence>
<gene>
    <name evidence="1" type="ORF">NJ959_19480</name>
</gene>
<dbReference type="RefSeq" id="WP_254013370.1">
    <property type="nucleotide sequence ID" value="NZ_JAMZMM010000221.1"/>
</dbReference>
<name>A0AAE3GUJ1_9CYAN</name>
<sequence>AIPQTSNLQQIVTFCASLLKQKPKMLDLRQSPMYRYYLLVSVAMCEINPHRGNIILIQDSHEPL</sequence>
<evidence type="ECO:0000313" key="2">
    <source>
        <dbReference type="Proteomes" id="UP001204953"/>
    </source>
</evidence>
<proteinExistence type="predicted"/>
<comment type="caution">
    <text evidence="1">The sequence shown here is derived from an EMBL/GenBank/DDBJ whole genome shotgun (WGS) entry which is preliminary data.</text>
</comment>
<protein>
    <submittedName>
        <fullName evidence="1">Uncharacterized protein</fullName>
    </submittedName>
</protein>
<dbReference type="EMBL" id="JAMZMM010000221">
    <property type="protein sequence ID" value="MCP2730614.1"/>
    <property type="molecule type" value="Genomic_DNA"/>
</dbReference>
<dbReference type="Proteomes" id="UP001204953">
    <property type="component" value="Unassembled WGS sequence"/>
</dbReference>
<organism evidence="1 2">
    <name type="scientific">Limnofasciculus baicalensis BBK-W-15</name>
    <dbReference type="NCBI Taxonomy" id="2699891"/>
    <lineage>
        <taxon>Bacteria</taxon>
        <taxon>Bacillati</taxon>
        <taxon>Cyanobacteriota</taxon>
        <taxon>Cyanophyceae</taxon>
        <taxon>Coleofasciculales</taxon>
        <taxon>Coleofasciculaceae</taxon>
        <taxon>Limnofasciculus</taxon>
        <taxon>Limnofasciculus baicalensis</taxon>
    </lineage>
</organism>
<reference evidence="1" key="1">
    <citation type="submission" date="2022-06" db="EMBL/GenBank/DDBJ databases">
        <title>New cyanobacteria of genus Symplocastrum in benthos of Lake Baikal.</title>
        <authorList>
            <person name="Sorokovikova E."/>
            <person name="Tikhonova I."/>
            <person name="Krasnopeev A."/>
            <person name="Evseev P."/>
            <person name="Gladkikh A."/>
            <person name="Belykh O."/>
        </authorList>
    </citation>
    <scope>NUCLEOTIDE SEQUENCE</scope>
    <source>
        <strain evidence="1">BBK-W-15</strain>
    </source>
</reference>
<accession>A0AAE3GUJ1</accession>
<dbReference type="AlphaFoldDB" id="A0AAE3GUJ1"/>
<keyword evidence="2" id="KW-1185">Reference proteome</keyword>